<feature type="compositionally biased region" description="Basic residues" evidence="1">
    <location>
        <begin position="1"/>
        <end position="12"/>
    </location>
</feature>
<accession>A0A8J6BET2</accession>
<dbReference type="AlphaFoldDB" id="A0A8J6BET2"/>
<protein>
    <submittedName>
        <fullName evidence="2">Uncharacterized protein</fullName>
    </submittedName>
</protein>
<evidence type="ECO:0000256" key="1">
    <source>
        <dbReference type="SAM" id="MobiDB-lite"/>
    </source>
</evidence>
<dbReference type="Proteomes" id="UP000770717">
    <property type="component" value="Unassembled WGS sequence"/>
</dbReference>
<evidence type="ECO:0000313" key="2">
    <source>
        <dbReference type="EMBL" id="KAG9461820.1"/>
    </source>
</evidence>
<feature type="region of interest" description="Disordered" evidence="1">
    <location>
        <begin position="1"/>
        <end position="26"/>
    </location>
</feature>
<dbReference type="EMBL" id="WNTK01016186">
    <property type="protein sequence ID" value="KAG9461820.1"/>
    <property type="molecule type" value="Genomic_DNA"/>
</dbReference>
<proteinExistence type="predicted"/>
<feature type="compositionally biased region" description="Polar residues" evidence="1">
    <location>
        <begin position="13"/>
        <end position="26"/>
    </location>
</feature>
<comment type="caution">
    <text evidence="2">The sequence shown here is derived from an EMBL/GenBank/DDBJ whole genome shotgun (WGS) entry which is preliminary data.</text>
</comment>
<name>A0A8J6BET2_ELECQ</name>
<evidence type="ECO:0000313" key="3">
    <source>
        <dbReference type="Proteomes" id="UP000770717"/>
    </source>
</evidence>
<reference evidence="2" key="1">
    <citation type="thesis" date="2020" institute="ProQuest LLC" country="789 East Eisenhower Parkway, Ann Arbor, MI, USA">
        <title>Comparative Genomics and Chromosome Evolution.</title>
        <authorList>
            <person name="Mudd A.B."/>
        </authorList>
    </citation>
    <scope>NUCLEOTIDE SEQUENCE</scope>
    <source>
        <strain evidence="2">HN-11 Male</strain>
        <tissue evidence="2">Kidney and liver</tissue>
    </source>
</reference>
<feature type="region of interest" description="Disordered" evidence="1">
    <location>
        <begin position="90"/>
        <end position="112"/>
    </location>
</feature>
<gene>
    <name evidence="2" type="ORF">GDO78_015648</name>
</gene>
<sequence length="112" mass="12637">MSKRGEKVKHRSVSSISPPTTDPLKQSQNCCYFMLIFTPSDQKAVRTPKWYLRKHQLTPPPPVTGYKVMASEQPGDEDNVVTGWLARTFTRPQTPVSGPSHRPLHPHITTTD</sequence>
<keyword evidence="3" id="KW-1185">Reference proteome</keyword>
<organism evidence="2 3">
    <name type="scientific">Eleutherodactylus coqui</name>
    <name type="common">Puerto Rican coqui</name>
    <dbReference type="NCBI Taxonomy" id="57060"/>
    <lineage>
        <taxon>Eukaryota</taxon>
        <taxon>Metazoa</taxon>
        <taxon>Chordata</taxon>
        <taxon>Craniata</taxon>
        <taxon>Vertebrata</taxon>
        <taxon>Euteleostomi</taxon>
        <taxon>Amphibia</taxon>
        <taxon>Batrachia</taxon>
        <taxon>Anura</taxon>
        <taxon>Neobatrachia</taxon>
        <taxon>Hyloidea</taxon>
        <taxon>Eleutherodactylidae</taxon>
        <taxon>Eleutherodactylinae</taxon>
        <taxon>Eleutherodactylus</taxon>
        <taxon>Eleutherodactylus</taxon>
    </lineage>
</organism>